<organism evidence="2 3">
    <name type="scientific">Shimia litoralis</name>
    <dbReference type="NCBI Taxonomy" id="420403"/>
    <lineage>
        <taxon>Bacteria</taxon>
        <taxon>Pseudomonadati</taxon>
        <taxon>Pseudomonadota</taxon>
        <taxon>Alphaproteobacteria</taxon>
        <taxon>Rhodobacterales</taxon>
        <taxon>Roseobacteraceae</taxon>
    </lineage>
</organism>
<accession>A0A4U7N8E9</accession>
<gene>
    <name evidence="2" type="ORF">FAP39_03195</name>
</gene>
<dbReference type="Gene3D" id="3.30.70.100">
    <property type="match status" value="1"/>
</dbReference>
<dbReference type="AlphaFoldDB" id="A0A4U7N8E9"/>
<feature type="domain" description="NIPSNAP" evidence="1">
    <location>
        <begin position="4"/>
        <end position="93"/>
    </location>
</feature>
<comment type="caution">
    <text evidence="2">The sequence shown here is derived from an EMBL/GenBank/DDBJ whole genome shotgun (WGS) entry which is preliminary data.</text>
</comment>
<evidence type="ECO:0000313" key="2">
    <source>
        <dbReference type="EMBL" id="TKZ22220.1"/>
    </source>
</evidence>
<name>A0A4U7N8E9_9RHOB</name>
<evidence type="ECO:0000259" key="1">
    <source>
        <dbReference type="Pfam" id="PF07978"/>
    </source>
</evidence>
<dbReference type="SUPFAM" id="SSF54909">
    <property type="entry name" value="Dimeric alpha+beta barrel"/>
    <property type="match status" value="1"/>
</dbReference>
<dbReference type="Pfam" id="PF07978">
    <property type="entry name" value="NIPSNAP"/>
    <property type="match status" value="1"/>
</dbReference>
<dbReference type="InterPro" id="IPR011008">
    <property type="entry name" value="Dimeric_a/b-barrel"/>
</dbReference>
<evidence type="ECO:0000313" key="3">
    <source>
        <dbReference type="Proteomes" id="UP000306575"/>
    </source>
</evidence>
<dbReference type="RefSeq" id="WP_138014932.1">
    <property type="nucleotide sequence ID" value="NZ_SULI01000002.1"/>
</dbReference>
<dbReference type="InterPro" id="IPR012577">
    <property type="entry name" value="NIPSNAP"/>
</dbReference>
<dbReference type="EMBL" id="SULI01000002">
    <property type="protein sequence ID" value="TKZ22220.1"/>
    <property type="molecule type" value="Genomic_DNA"/>
</dbReference>
<sequence>MIIELRKYRLKPGRREDFIRYFEDTNRRVLRDAGMRVFGPLRDLDDPDVVHWSRAFDSLAHRDAVKDAFYDGPVWAEIEPIVMPMIETFEASVVETTQGFEGFDGSVML</sequence>
<proteinExistence type="predicted"/>
<reference evidence="2 3" key="1">
    <citation type="submission" date="2019-04" db="EMBL/GenBank/DDBJ databases">
        <title>Genome sequence of Pelagicola litoralis CL-ES2.</title>
        <authorList>
            <person name="Cao J."/>
        </authorList>
    </citation>
    <scope>NUCLEOTIDE SEQUENCE [LARGE SCALE GENOMIC DNA]</scope>
    <source>
        <strain evidence="2 3">CL-ES2</strain>
    </source>
</reference>
<dbReference type="Proteomes" id="UP000306575">
    <property type="component" value="Unassembled WGS sequence"/>
</dbReference>
<dbReference type="OrthoDB" id="9809695at2"/>
<protein>
    <recommendedName>
        <fullName evidence="1">NIPSNAP domain-containing protein</fullName>
    </recommendedName>
</protein>
<keyword evidence="3" id="KW-1185">Reference proteome</keyword>